<dbReference type="EMBL" id="JBHSWE010000001">
    <property type="protein sequence ID" value="MFC6669313.1"/>
    <property type="molecule type" value="Genomic_DNA"/>
</dbReference>
<gene>
    <name evidence="1" type="ORF">ACFQDL_03770</name>
</gene>
<sequence>MGGHLDVDSVSINPLSPRLETRVRLERLQLARLLELQQQPGLSGEGELSGVLPLRYDPTGLRVRDGRIGNAGPGRIRYAPDAGVAALGQSHQGMAMALQALRDFHYEVLSVDLQYAPDGAALMQTRLKGYNPGWNGGRPVDFNINIEQNLLKLLQALQFTGKLTDSIEQRYR</sequence>
<reference evidence="2" key="1">
    <citation type="journal article" date="2019" name="Int. J. Syst. Evol. Microbiol.">
        <title>The Global Catalogue of Microorganisms (GCM) 10K type strain sequencing project: providing services to taxonomists for standard genome sequencing and annotation.</title>
        <authorList>
            <consortium name="The Broad Institute Genomics Platform"/>
            <consortium name="The Broad Institute Genome Sequencing Center for Infectious Disease"/>
            <person name="Wu L."/>
            <person name="Ma J."/>
        </authorList>
    </citation>
    <scope>NUCLEOTIDE SEQUENCE [LARGE SCALE GENOMIC DNA]</scope>
    <source>
        <strain evidence="2">NBRC 111756</strain>
    </source>
</reference>
<proteinExistence type="predicted"/>
<dbReference type="Pfam" id="PF11739">
    <property type="entry name" value="YdbH-like"/>
    <property type="match status" value="1"/>
</dbReference>
<dbReference type="InterPro" id="IPR021730">
    <property type="entry name" value="YdbH"/>
</dbReference>
<evidence type="ECO:0000313" key="2">
    <source>
        <dbReference type="Proteomes" id="UP001596422"/>
    </source>
</evidence>
<organism evidence="1 2">
    <name type="scientific">Marinobacterium aestuariivivens</name>
    <dbReference type="NCBI Taxonomy" id="1698799"/>
    <lineage>
        <taxon>Bacteria</taxon>
        <taxon>Pseudomonadati</taxon>
        <taxon>Pseudomonadota</taxon>
        <taxon>Gammaproteobacteria</taxon>
        <taxon>Oceanospirillales</taxon>
        <taxon>Oceanospirillaceae</taxon>
        <taxon>Marinobacterium</taxon>
    </lineage>
</organism>
<keyword evidence="2" id="KW-1185">Reference proteome</keyword>
<comment type="caution">
    <text evidence="1">The sequence shown here is derived from an EMBL/GenBank/DDBJ whole genome shotgun (WGS) entry which is preliminary data.</text>
</comment>
<dbReference type="RefSeq" id="WP_379912853.1">
    <property type="nucleotide sequence ID" value="NZ_JBHSWE010000001.1"/>
</dbReference>
<accession>A0ABW1ZVV0</accession>
<evidence type="ECO:0000313" key="1">
    <source>
        <dbReference type="EMBL" id="MFC6669313.1"/>
    </source>
</evidence>
<protein>
    <submittedName>
        <fullName evidence="1">YdbH domain-containing protein</fullName>
    </submittedName>
</protein>
<dbReference type="Proteomes" id="UP001596422">
    <property type="component" value="Unassembled WGS sequence"/>
</dbReference>
<name>A0ABW1ZVV0_9GAMM</name>